<protein>
    <submittedName>
        <fullName evidence="2">Uncharacterized protein</fullName>
    </submittedName>
</protein>
<dbReference type="KEGG" id="beq:BEWA_054770"/>
<evidence type="ECO:0000256" key="1">
    <source>
        <dbReference type="SAM" id="MobiDB-lite"/>
    </source>
</evidence>
<feature type="region of interest" description="Disordered" evidence="1">
    <location>
        <begin position="473"/>
        <end position="603"/>
    </location>
</feature>
<comment type="caution">
    <text evidence="2">The sequence shown here is derived from an EMBL/GenBank/DDBJ whole genome shotgun (WGS) entry which is preliminary data.</text>
</comment>
<organism evidence="2 3">
    <name type="scientific">Theileria equi strain WA</name>
    <dbReference type="NCBI Taxonomy" id="1537102"/>
    <lineage>
        <taxon>Eukaryota</taxon>
        <taxon>Sar</taxon>
        <taxon>Alveolata</taxon>
        <taxon>Apicomplexa</taxon>
        <taxon>Aconoidasida</taxon>
        <taxon>Piroplasmida</taxon>
        <taxon>Theileriidae</taxon>
        <taxon>Theileria</taxon>
    </lineage>
</organism>
<name>L1LDU6_THEEQ</name>
<evidence type="ECO:0000313" key="2">
    <source>
        <dbReference type="EMBL" id="EKX73420.1"/>
    </source>
</evidence>
<dbReference type="AlphaFoldDB" id="L1LDU6"/>
<evidence type="ECO:0000313" key="3">
    <source>
        <dbReference type="Proteomes" id="UP000031512"/>
    </source>
</evidence>
<feature type="compositionally biased region" description="Basic and acidic residues" evidence="1">
    <location>
        <begin position="575"/>
        <end position="603"/>
    </location>
</feature>
<dbReference type="VEuPathDB" id="PiroplasmaDB:BEWA_054770"/>
<proteinExistence type="predicted"/>
<gene>
    <name evidence="2" type="ORF">BEWA_054770</name>
</gene>
<dbReference type="RefSeq" id="XP_004832872.1">
    <property type="nucleotide sequence ID" value="XM_004832815.1"/>
</dbReference>
<accession>L1LDU6</accession>
<feature type="compositionally biased region" description="Low complexity" evidence="1">
    <location>
        <begin position="479"/>
        <end position="497"/>
    </location>
</feature>
<reference evidence="2 3" key="1">
    <citation type="journal article" date="2012" name="BMC Genomics">
        <title>Comparative genomic analysis and phylogenetic position of Theileria equi.</title>
        <authorList>
            <person name="Kappmeyer L.S."/>
            <person name="Thiagarajan M."/>
            <person name="Herndon D.R."/>
            <person name="Ramsay J.D."/>
            <person name="Caler E."/>
            <person name="Djikeng A."/>
            <person name="Gillespie J.J."/>
            <person name="Lau A.O."/>
            <person name="Roalson E.H."/>
            <person name="Silva J.C."/>
            <person name="Silva M.G."/>
            <person name="Suarez C.E."/>
            <person name="Ueti M.W."/>
            <person name="Nene V.M."/>
            <person name="Mealey R.H."/>
            <person name="Knowles D.P."/>
            <person name="Brayton K.A."/>
        </authorList>
    </citation>
    <scope>NUCLEOTIDE SEQUENCE [LARGE SCALE GENOMIC DNA]</scope>
    <source>
        <strain evidence="2 3">WA</strain>
    </source>
</reference>
<dbReference type="EMBL" id="ACOU01000003">
    <property type="protein sequence ID" value="EKX73420.1"/>
    <property type="molecule type" value="Genomic_DNA"/>
</dbReference>
<keyword evidence="3" id="KW-1185">Reference proteome</keyword>
<feature type="compositionally biased region" description="Gly residues" evidence="1">
    <location>
        <begin position="560"/>
        <end position="569"/>
    </location>
</feature>
<feature type="compositionally biased region" description="Low complexity" evidence="1">
    <location>
        <begin position="532"/>
        <end position="549"/>
    </location>
</feature>
<dbReference type="GeneID" id="15803027"/>
<feature type="compositionally biased region" description="Polar residues" evidence="1">
    <location>
        <begin position="550"/>
        <end position="559"/>
    </location>
</feature>
<dbReference type="Proteomes" id="UP000031512">
    <property type="component" value="Unassembled WGS sequence"/>
</dbReference>
<sequence>MGIKYSVVDIAKDAKNNVTTTYYGRNGYTITLSRIDNPRITKEHGNDEKQSLKNYKQYHHKIPEDNAWWSVYYQLQRVEHNGIEQTGFEEKGYLKTHKALEVVYWSNDEHNSLPLIIGLGEGKPIYFKRKNETNRWEYSNIVPPADLSDYNKVLEGLNKTFSDVVIVNLNADKDKKYCGHPSLNCFKSPKDSSESNCSQDSTSFVTITVSEITGGTVPSGFKCLKHSSSGNKMRVLGTYHGDSMISFTESTVATECGYVNAYYTSESRNDKPLLLELSNGADQGTSKLYTLGNNKWVPSNLSKNDLTQVLDYENCMRNNIVLADVSKKEDYHCKCENKHRRIEVVQNTHDLPDESELYEHTIKSTGGRETPEPSFNKYRFMDDIKDVTLPESLMTEVKKIYVYLCKSNTNMQLLIYMDNGSEPGKWLRKSYGDKTWTEANSVSLSGIKPTDSNSKDKIGKELHKIAKELSIGCQHEDSASSGSSPGSAGSVGNSGSQGHKGELGTPDGPQLTVAPVSPSGGEQNFGGGSNGGSTPSSSPESGSPTSENTQDSANTSSGSPGEGIQGPTGPGTKSPESDKTPTEKSETDNDDQSRGDKTFTDKKGPFQTALTFIRDHHDKIVPSVGGVLGTGILGLAIWKAPAIFSRVLAIFITSV</sequence>